<keyword evidence="4" id="KW-1185">Reference proteome</keyword>
<feature type="domain" description="YycE-like N-terminal" evidence="1">
    <location>
        <begin position="6"/>
        <end position="57"/>
    </location>
</feature>
<name>A0A9N9LH61_9HELO</name>
<dbReference type="InterPro" id="IPR058997">
    <property type="entry name" value="YycE-like_C"/>
</dbReference>
<dbReference type="EMBL" id="CAJVRM010000133">
    <property type="protein sequence ID" value="CAG8975365.1"/>
    <property type="molecule type" value="Genomic_DNA"/>
</dbReference>
<dbReference type="SUPFAM" id="SSF54593">
    <property type="entry name" value="Glyoxalase/Bleomycin resistance protein/Dihydroxybiphenyl dioxygenase"/>
    <property type="match status" value="1"/>
</dbReference>
<dbReference type="Pfam" id="PF22659">
    <property type="entry name" value="YycE-like_C"/>
    <property type="match status" value="1"/>
</dbReference>
<dbReference type="InterPro" id="IPR058998">
    <property type="entry name" value="YycE-like_N"/>
</dbReference>
<organism evidence="3 4">
    <name type="scientific">Hymenoscyphus albidus</name>
    <dbReference type="NCBI Taxonomy" id="595503"/>
    <lineage>
        <taxon>Eukaryota</taxon>
        <taxon>Fungi</taxon>
        <taxon>Dikarya</taxon>
        <taxon>Ascomycota</taxon>
        <taxon>Pezizomycotina</taxon>
        <taxon>Leotiomycetes</taxon>
        <taxon>Helotiales</taxon>
        <taxon>Helotiaceae</taxon>
        <taxon>Hymenoscyphus</taxon>
    </lineage>
</organism>
<evidence type="ECO:0000259" key="2">
    <source>
        <dbReference type="Pfam" id="PF22659"/>
    </source>
</evidence>
<protein>
    <recommendedName>
        <fullName evidence="5">VOC domain-containing protein</fullName>
    </recommendedName>
</protein>
<evidence type="ECO:0000313" key="3">
    <source>
        <dbReference type="EMBL" id="CAG8975365.1"/>
    </source>
</evidence>
<evidence type="ECO:0008006" key="5">
    <source>
        <dbReference type="Google" id="ProtNLM"/>
    </source>
</evidence>
<reference evidence="3" key="1">
    <citation type="submission" date="2021-07" db="EMBL/GenBank/DDBJ databases">
        <authorList>
            <person name="Durling M."/>
        </authorList>
    </citation>
    <scope>NUCLEOTIDE SEQUENCE</scope>
</reference>
<proteinExistence type="predicted"/>
<gene>
    <name evidence="3" type="ORF">HYALB_00005695</name>
</gene>
<dbReference type="Proteomes" id="UP000701801">
    <property type="component" value="Unassembled WGS sequence"/>
</dbReference>
<evidence type="ECO:0000259" key="1">
    <source>
        <dbReference type="Pfam" id="PF22658"/>
    </source>
</evidence>
<accession>A0A9N9LH61</accession>
<sequence>MASPVMRVTCKTHSLTSIEKFYVDGLGLKKFCPVQRIDDRDGLTLCLPHGRWQLVFTRKHSGDAETFEPPNDFLYLTFYEPDKGTWEGVVERMEKSGYVPMDNVNDSWQKGELRVEDPDGWHILFHNEDWPMADAIERDV</sequence>
<dbReference type="Gene3D" id="3.10.180.10">
    <property type="entry name" value="2,3-Dihydroxybiphenyl 1,2-Dioxygenase, domain 1"/>
    <property type="match status" value="1"/>
</dbReference>
<dbReference type="AlphaFoldDB" id="A0A9N9LH61"/>
<comment type="caution">
    <text evidence="3">The sequence shown here is derived from an EMBL/GenBank/DDBJ whole genome shotgun (WGS) entry which is preliminary data.</text>
</comment>
<dbReference type="InterPro" id="IPR029068">
    <property type="entry name" value="Glyas_Bleomycin-R_OHBP_Dase"/>
</dbReference>
<evidence type="ECO:0000313" key="4">
    <source>
        <dbReference type="Proteomes" id="UP000701801"/>
    </source>
</evidence>
<feature type="domain" description="YycE-like C-terminal" evidence="2">
    <location>
        <begin position="76"/>
        <end position="127"/>
    </location>
</feature>
<dbReference type="Pfam" id="PF22658">
    <property type="entry name" value="YycE-like_N"/>
    <property type="match status" value="1"/>
</dbReference>